<keyword evidence="3" id="KW-1185">Reference proteome</keyword>
<dbReference type="Proteomes" id="UP000591131">
    <property type="component" value="Unassembled WGS sequence"/>
</dbReference>
<evidence type="ECO:0000313" key="3">
    <source>
        <dbReference type="Proteomes" id="UP000591131"/>
    </source>
</evidence>
<accession>A0A7J6LT12</accession>
<dbReference type="AlphaFoldDB" id="A0A7J6LT12"/>
<evidence type="ECO:0000256" key="1">
    <source>
        <dbReference type="SAM" id="SignalP"/>
    </source>
</evidence>
<feature type="chain" id="PRO_5029841517" evidence="1">
    <location>
        <begin position="19"/>
        <end position="140"/>
    </location>
</feature>
<protein>
    <submittedName>
        <fullName evidence="2">Uncharacterized protein</fullName>
    </submittedName>
</protein>
<proteinExistence type="predicted"/>
<name>A0A7J6LT12_PERCH</name>
<organism evidence="2 3">
    <name type="scientific">Perkinsus chesapeaki</name>
    <name type="common">Clam parasite</name>
    <name type="synonym">Perkinsus andrewsi</name>
    <dbReference type="NCBI Taxonomy" id="330153"/>
    <lineage>
        <taxon>Eukaryota</taxon>
        <taxon>Sar</taxon>
        <taxon>Alveolata</taxon>
        <taxon>Perkinsozoa</taxon>
        <taxon>Perkinsea</taxon>
        <taxon>Perkinsida</taxon>
        <taxon>Perkinsidae</taxon>
        <taxon>Perkinsus</taxon>
    </lineage>
</organism>
<sequence>MPAVYLCMKLHLCTVSSALFVLSVTGDILYRNYEKGDYCDNALFSECEEELRIPCYTAVNLSKGHHAVVGFITMTVPDDSLPPEEQSAVKGMMPPPKKEGSLGFIDYVRNGEIAQTAYKRQIEHSKAIGGFLYKPTASVL</sequence>
<gene>
    <name evidence="2" type="ORF">FOL47_006238</name>
</gene>
<evidence type="ECO:0000313" key="2">
    <source>
        <dbReference type="EMBL" id="KAF4662448.1"/>
    </source>
</evidence>
<comment type="caution">
    <text evidence="2">The sequence shown here is derived from an EMBL/GenBank/DDBJ whole genome shotgun (WGS) entry which is preliminary data.</text>
</comment>
<keyword evidence="1" id="KW-0732">Signal</keyword>
<dbReference type="EMBL" id="JAAPAO010000346">
    <property type="protein sequence ID" value="KAF4662448.1"/>
    <property type="molecule type" value="Genomic_DNA"/>
</dbReference>
<feature type="signal peptide" evidence="1">
    <location>
        <begin position="1"/>
        <end position="18"/>
    </location>
</feature>
<reference evidence="2 3" key="1">
    <citation type="submission" date="2020-04" db="EMBL/GenBank/DDBJ databases">
        <title>Perkinsus chesapeaki whole genome sequence.</title>
        <authorList>
            <person name="Bogema D.R."/>
        </authorList>
    </citation>
    <scope>NUCLEOTIDE SEQUENCE [LARGE SCALE GENOMIC DNA]</scope>
    <source>
        <strain evidence="2">ATCC PRA-425</strain>
    </source>
</reference>